<protein>
    <submittedName>
        <fullName evidence="2">Uncharacterized protein</fullName>
    </submittedName>
</protein>
<evidence type="ECO:0000256" key="1">
    <source>
        <dbReference type="SAM" id="MobiDB-lite"/>
    </source>
</evidence>
<gene>
    <name evidence="2" type="ORF">FJT64_004340</name>
</gene>
<feature type="compositionally biased region" description="Low complexity" evidence="1">
    <location>
        <begin position="108"/>
        <end position="119"/>
    </location>
</feature>
<proteinExistence type="predicted"/>
<evidence type="ECO:0000313" key="3">
    <source>
        <dbReference type="Proteomes" id="UP000440578"/>
    </source>
</evidence>
<feature type="compositionally biased region" description="Polar residues" evidence="1">
    <location>
        <begin position="19"/>
        <end position="29"/>
    </location>
</feature>
<dbReference type="Proteomes" id="UP000440578">
    <property type="component" value="Unassembled WGS sequence"/>
</dbReference>
<keyword evidence="3" id="KW-1185">Reference proteome</keyword>
<feature type="compositionally biased region" description="Low complexity" evidence="1">
    <location>
        <begin position="64"/>
        <end position="78"/>
    </location>
</feature>
<dbReference type="EMBL" id="VIIS01001437">
    <property type="protein sequence ID" value="KAF0298327.1"/>
    <property type="molecule type" value="Genomic_DNA"/>
</dbReference>
<evidence type="ECO:0000313" key="2">
    <source>
        <dbReference type="EMBL" id="KAF0298327.1"/>
    </source>
</evidence>
<dbReference type="AlphaFoldDB" id="A0A6A4VQ50"/>
<sequence length="210" mass="21674">MQRTSSSSGLSSGRSEVSDTTSTVNTADTSCAGPAAADCGSLSRRGGQRSQLPAPQQRSGGGAQRRSLAGSQSSLASGCSGPTTSAIPQPAATAQPKPLVQLPRRGRPAAAASVALVSPMPQTTEPGGAERRQPTGEEADHRPSQRADKEVGTEPWPTEPEVAAAEQRQSTEDLSEVRPMPPILHLSQYGLSRGAVAPPSRHLHSQHGYG</sequence>
<comment type="caution">
    <text evidence="2">The sequence shown here is derived from an EMBL/GenBank/DDBJ whole genome shotgun (WGS) entry which is preliminary data.</text>
</comment>
<name>A0A6A4VQ50_AMPAM</name>
<feature type="compositionally biased region" description="Polar residues" evidence="1">
    <location>
        <begin position="48"/>
        <end position="58"/>
    </location>
</feature>
<dbReference type="OrthoDB" id="2161974at2759"/>
<feature type="compositionally biased region" description="Basic and acidic residues" evidence="1">
    <location>
        <begin position="128"/>
        <end position="152"/>
    </location>
</feature>
<reference evidence="2 3" key="1">
    <citation type="submission" date="2019-07" db="EMBL/GenBank/DDBJ databases">
        <title>Draft genome assembly of a fouling barnacle, Amphibalanus amphitrite (Darwin, 1854): The first reference genome for Thecostraca.</title>
        <authorList>
            <person name="Kim W."/>
        </authorList>
    </citation>
    <scope>NUCLEOTIDE SEQUENCE [LARGE SCALE GENOMIC DNA]</scope>
    <source>
        <strain evidence="2">SNU_AA5</strain>
        <tissue evidence="2">Soma without cirri and trophi</tissue>
    </source>
</reference>
<organism evidence="2 3">
    <name type="scientific">Amphibalanus amphitrite</name>
    <name type="common">Striped barnacle</name>
    <name type="synonym">Balanus amphitrite</name>
    <dbReference type="NCBI Taxonomy" id="1232801"/>
    <lineage>
        <taxon>Eukaryota</taxon>
        <taxon>Metazoa</taxon>
        <taxon>Ecdysozoa</taxon>
        <taxon>Arthropoda</taxon>
        <taxon>Crustacea</taxon>
        <taxon>Multicrustacea</taxon>
        <taxon>Cirripedia</taxon>
        <taxon>Thoracica</taxon>
        <taxon>Thoracicalcarea</taxon>
        <taxon>Balanomorpha</taxon>
        <taxon>Balanoidea</taxon>
        <taxon>Balanidae</taxon>
        <taxon>Amphibalaninae</taxon>
        <taxon>Amphibalanus</taxon>
    </lineage>
</organism>
<accession>A0A6A4VQ50</accession>
<feature type="region of interest" description="Disordered" evidence="1">
    <location>
        <begin position="1"/>
        <end position="182"/>
    </location>
</feature>
<feature type="compositionally biased region" description="Low complexity" evidence="1">
    <location>
        <begin position="1"/>
        <end position="15"/>
    </location>
</feature>